<dbReference type="RefSeq" id="WP_052399942.1">
    <property type="nucleotide sequence ID" value="NZ_CP006933.1"/>
</dbReference>
<feature type="transmembrane region" description="Helical" evidence="5">
    <location>
        <begin position="21"/>
        <end position="43"/>
    </location>
</feature>
<reference evidence="6" key="1">
    <citation type="submission" date="2013-12" db="EMBL/GenBank/DDBJ databases">
        <title>The complete genome sequence of Methanobacterium sp. BRM9.</title>
        <authorList>
            <consortium name="Pastoral Greenhouse Gas Research Consortium"/>
            <person name="Kelly W.J."/>
            <person name="Leahy S.C."/>
            <person name="Perry R."/>
            <person name="Li D."/>
            <person name="Altermann E."/>
            <person name="Lambie S.C."/>
            <person name="Attwood G.T."/>
        </authorList>
    </citation>
    <scope>NUCLEOTIDE SEQUENCE [LARGE SCALE GENOMIC DNA]</scope>
    <source>
        <strain evidence="6">BRM9</strain>
    </source>
</reference>
<dbReference type="STRING" id="2162.BRM9_0477"/>
<dbReference type="Gene3D" id="1.20.120.1630">
    <property type="match status" value="1"/>
</dbReference>
<dbReference type="GO" id="GO:0012505">
    <property type="term" value="C:endomembrane system"/>
    <property type="evidence" value="ECO:0007669"/>
    <property type="project" value="UniProtKB-SubCell"/>
</dbReference>
<dbReference type="PATRIC" id="fig|2162.10.peg.1581"/>
<keyword evidence="6" id="KW-0808">Transferase</keyword>
<accession>A0A089ZEK7</accession>
<evidence type="ECO:0000256" key="2">
    <source>
        <dbReference type="ARBA" id="ARBA00022692"/>
    </source>
</evidence>
<feature type="transmembrane region" description="Helical" evidence="5">
    <location>
        <begin position="174"/>
        <end position="194"/>
    </location>
</feature>
<evidence type="ECO:0000313" key="7">
    <source>
        <dbReference type="EMBL" id="CEL25151.1"/>
    </source>
</evidence>
<feature type="transmembrane region" description="Helical" evidence="5">
    <location>
        <begin position="91"/>
        <end position="109"/>
    </location>
</feature>
<dbReference type="EMBL" id="LN734822">
    <property type="protein sequence ID" value="CEL25151.1"/>
    <property type="molecule type" value="Genomic_DNA"/>
</dbReference>
<dbReference type="InterPro" id="IPR052527">
    <property type="entry name" value="Metal_cation-efflux_comp"/>
</dbReference>
<dbReference type="InterPro" id="IPR007318">
    <property type="entry name" value="Phopholipid_MeTrfase"/>
</dbReference>
<dbReference type="OrthoDB" id="148346at2157"/>
<protein>
    <submittedName>
        <fullName evidence="6">Isoprenylcysteine carboxyl methyltransferase family protein</fullName>
    </submittedName>
    <submittedName>
        <fullName evidence="7">Putative membrane protein</fullName>
    </submittedName>
</protein>
<dbReference type="PANTHER" id="PTHR43847">
    <property type="entry name" value="BLL3993 PROTEIN"/>
    <property type="match status" value="1"/>
</dbReference>
<dbReference type="GO" id="GO:0032259">
    <property type="term" value="P:methylation"/>
    <property type="evidence" value="ECO:0007669"/>
    <property type="project" value="UniProtKB-KW"/>
</dbReference>
<keyword evidence="2 5" id="KW-0812">Transmembrane</keyword>
<evidence type="ECO:0000256" key="3">
    <source>
        <dbReference type="ARBA" id="ARBA00022989"/>
    </source>
</evidence>
<evidence type="ECO:0000313" key="6">
    <source>
        <dbReference type="EMBL" id="AIS31300.1"/>
    </source>
</evidence>
<evidence type="ECO:0000313" key="8">
    <source>
        <dbReference type="Proteomes" id="UP000029661"/>
    </source>
</evidence>
<keyword evidence="3 5" id="KW-1133">Transmembrane helix</keyword>
<dbReference type="EMBL" id="CP006933">
    <property type="protein sequence ID" value="AIS31300.1"/>
    <property type="molecule type" value="Genomic_DNA"/>
</dbReference>
<evidence type="ECO:0000256" key="5">
    <source>
        <dbReference type="SAM" id="Phobius"/>
    </source>
</evidence>
<keyword evidence="4 5" id="KW-0472">Membrane</keyword>
<evidence type="ECO:0000256" key="4">
    <source>
        <dbReference type="ARBA" id="ARBA00023136"/>
    </source>
</evidence>
<name>A0A089ZEK7_METFO</name>
<reference evidence="7" key="2">
    <citation type="submission" date="2014-09" db="EMBL/GenBank/DDBJ databases">
        <authorList>
            <person name="Bishop-Lilly K.A."/>
            <person name="Broomall S.M."/>
            <person name="Chain P.S."/>
            <person name="Chertkov O."/>
            <person name="Coyne S.R."/>
            <person name="Daligault H.E."/>
            <person name="Davenport K.W."/>
            <person name="Erkkila T."/>
            <person name="Frey K.G."/>
            <person name="Gibbons H.S."/>
            <person name="Gu W."/>
            <person name="Jaissle J."/>
            <person name="Johnson S.L."/>
            <person name="Koroleva G.I."/>
            <person name="Ladner J.T."/>
            <person name="Lo C.-C."/>
            <person name="Minogue T.D."/>
            <person name="Munk C."/>
            <person name="Palacios G.F."/>
            <person name="Redden C.L."/>
            <person name="Rosenzweig C.N."/>
            <person name="Scholz M.B."/>
            <person name="Teshima H."/>
            <person name="Xu Y."/>
        </authorList>
    </citation>
    <scope>NUCLEOTIDE SEQUENCE</scope>
    <source>
        <strain evidence="7">Mb9</strain>
    </source>
</reference>
<evidence type="ECO:0000256" key="1">
    <source>
        <dbReference type="ARBA" id="ARBA00004127"/>
    </source>
</evidence>
<evidence type="ECO:0000313" key="9">
    <source>
        <dbReference type="Proteomes" id="UP000062768"/>
    </source>
</evidence>
<dbReference type="KEGG" id="mfc:BRM9_0477"/>
<proteinExistence type="predicted"/>
<dbReference type="GeneID" id="26739753"/>
<dbReference type="PANTHER" id="PTHR43847:SF1">
    <property type="entry name" value="BLL3993 PROTEIN"/>
    <property type="match status" value="1"/>
</dbReference>
<dbReference type="GO" id="GO:0008168">
    <property type="term" value="F:methyltransferase activity"/>
    <property type="evidence" value="ECO:0007669"/>
    <property type="project" value="UniProtKB-KW"/>
</dbReference>
<keyword evidence="6" id="KW-0489">Methyltransferase</keyword>
<comment type="subcellular location">
    <subcellularLocation>
        <location evidence="1">Endomembrane system</location>
        <topology evidence="1">Multi-pass membrane protein</topology>
    </subcellularLocation>
</comment>
<feature type="transmembrane region" description="Helical" evidence="5">
    <location>
        <begin position="121"/>
        <end position="139"/>
    </location>
</feature>
<dbReference type="Proteomes" id="UP000029661">
    <property type="component" value="Chromosome"/>
</dbReference>
<gene>
    <name evidence="6" type="ORF">BRM9_0477</name>
    <name evidence="7" type="ORF">MB9_1515</name>
</gene>
<dbReference type="AlphaFoldDB" id="A0A089ZEK7"/>
<sequence>MPTSTTKIITNSSLDRYGQRGIVVNFFFIILSLPVLMSSAGTVYWVNGWIYFILVLTYEIAYILILMKINPGLLNERGKFIKEGTKFFDKIYAASYLPLSYLILVIAGLDAVRYHWSTMPVWLTFLGLITILFAFYVSLKAISVNSYFECTVLIQKNQKVCQSGPYSVVRHPGYAAGIISIISTSLILGSWWSLIPRTLIAIILVIRTALEDRTLQNELAGYKEYTKTTRYRLLPLIW</sequence>
<organism evidence="6 8">
    <name type="scientific">Methanobacterium formicicum</name>
    <dbReference type="NCBI Taxonomy" id="2162"/>
    <lineage>
        <taxon>Archaea</taxon>
        <taxon>Methanobacteriati</taxon>
        <taxon>Methanobacteriota</taxon>
        <taxon>Methanomada group</taxon>
        <taxon>Methanobacteria</taxon>
        <taxon>Methanobacteriales</taxon>
        <taxon>Methanobacteriaceae</taxon>
        <taxon>Methanobacterium</taxon>
    </lineage>
</organism>
<dbReference type="Proteomes" id="UP000062768">
    <property type="component" value="Chromosome I"/>
</dbReference>
<dbReference type="Pfam" id="PF04191">
    <property type="entry name" value="PEMT"/>
    <property type="match status" value="1"/>
</dbReference>
<keyword evidence="9" id="KW-1185">Reference proteome</keyword>
<feature type="transmembrane region" description="Helical" evidence="5">
    <location>
        <begin position="49"/>
        <end position="70"/>
    </location>
</feature>